<name>A0A2N5XLF9_9HYPH</name>
<sequence>MSIGIAASVVGAFFQALNYAVTQKCQQTGNYRTSQILLATHVAMGVVSIVLFILLRAWQYLDYRDLKALLWINVPYAAAQLFLIIAIQKSGASIVSPLLALKIPTVAALTLLRGGSAPQGHQLIAIVAILTLAAMLSRRSGKLEIAPALLLVGASLGYALSDIEITHFSKQFLGQPIPIQVAITVAINYLFCGVIAVICMAAVKQPLRSAYDAKWIGLTWMLAVYLLVVGFSWSGVLEANVAQSLRGVFGILISMIWLRHAAKGSGDWAFKAIVAVGMTISVYFYFAF</sequence>
<protein>
    <recommendedName>
        <fullName evidence="4">EamA domain-containing protein</fullName>
    </recommendedName>
</protein>
<feature type="transmembrane region" description="Helical" evidence="1">
    <location>
        <begin position="143"/>
        <end position="161"/>
    </location>
</feature>
<feature type="transmembrane region" description="Helical" evidence="1">
    <location>
        <begin position="268"/>
        <end position="286"/>
    </location>
</feature>
<keyword evidence="1" id="KW-0812">Transmembrane</keyword>
<feature type="transmembrane region" description="Helical" evidence="1">
    <location>
        <begin position="215"/>
        <end position="235"/>
    </location>
</feature>
<feature type="transmembrane region" description="Helical" evidence="1">
    <location>
        <begin position="38"/>
        <end position="58"/>
    </location>
</feature>
<comment type="caution">
    <text evidence="2">The sequence shown here is derived from an EMBL/GenBank/DDBJ whole genome shotgun (WGS) entry which is preliminary data.</text>
</comment>
<dbReference type="AlphaFoldDB" id="A0A2N5XLF9"/>
<dbReference type="RefSeq" id="WP_101535502.1">
    <property type="nucleotide sequence ID" value="NZ_JBFHIU010000029.1"/>
</dbReference>
<proteinExistence type="predicted"/>
<feature type="transmembrane region" description="Helical" evidence="1">
    <location>
        <begin position="241"/>
        <end position="261"/>
    </location>
</feature>
<keyword evidence="1" id="KW-1133">Transmembrane helix</keyword>
<evidence type="ECO:0000313" key="3">
    <source>
        <dbReference type="Proteomes" id="UP000234881"/>
    </source>
</evidence>
<dbReference type="Proteomes" id="UP000234881">
    <property type="component" value="Unassembled WGS sequence"/>
</dbReference>
<evidence type="ECO:0000313" key="2">
    <source>
        <dbReference type="EMBL" id="PLW75349.1"/>
    </source>
</evidence>
<dbReference type="OrthoDB" id="5584577at2"/>
<keyword evidence="1" id="KW-0472">Membrane</keyword>
<evidence type="ECO:0008006" key="4">
    <source>
        <dbReference type="Google" id="ProtNLM"/>
    </source>
</evidence>
<accession>A0A2N5XLF9</accession>
<dbReference type="SUPFAM" id="SSF103481">
    <property type="entry name" value="Multidrug resistance efflux transporter EmrE"/>
    <property type="match status" value="1"/>
</dbReference>
<feature type="transmembrane region" description="Helical" evidence="1">
    <location>
        <begin position="181"/>
        <end position="203"/>
    </location>
</feature>
<feature type="transmembrane region" description="Helical" evidence="1">
    <location>
        <begin position="119"/>
        <end position="136"/>
    </location>
</feature>
<gene>
    <name evidence="2" type="ORF">C0081_19975</name>
</gene>
<reference evidence="2 3" key="1">
    <citation type="submission" date="2018-01" db="EMBL/GenBank/DDBJ databases">
        <title>The draft genome sequence of Cohaesibacter sp. H1304.</title>
        <authorList>
            <person name="Wang N.-N."/>
            <person name="Du Z.-J."/>
        </authorList>
    </citation>
    <scope>NUCLEOTIDE SEQUENCE [LARGE SCALE GENOMIC DNA]</scope>
    <source>
        <strain evidence="2 3">H1304</strain>
    </source>
</reference>
<dbReference type="EMBL" id="PKUQ01000052">
    <property type="protein sequence ID" value="PLW75349.1"/>
    <property type="molecule type" value="Genomic_DNA"/>
</dbReference>
<evidence type="ECO:0000256" key="1">
    <source>
        <dbReference type="SAM" id="Phobius"/>
    </source>
</evidence>
<keyword evidence="3" id="KW-1185">Reference proteome</keyword>
<feature type="transmembrane region" description="Helical" evidence="1">
    <location>
        <begin position="70"/>
        <end position="88"/>
    </location>
</feature>
<organism evidence="2 3">
    <name type="scientific">Cohaesibacter celericrescens</name>
    <dbReference type="NCBI Taxonomy" id="2067669"/>
    <lineage>
        <taxon>Bacteria</taxon>
        <taxon>Pseudomonadati</taxon>
        <taxon>Pseudomonadota</taxon>
        <taxon>Alphaproteobacteria</taxon>
        <taxon>Hyphomicrobiales</taxon>
        <taxon>Cohaesibacteraceae</taxon>
    </lineage>
</organism>
<dbReference type="InterPro" id="IPR037185">
    <property type="entry name" value="EmrE-like"/>
</dbReference>